<keyword evidence="7" id="KW-1185">Reference proteome</keyword>
<protein>
    <submittedName>
        <fullName evidence="6">Redoxin family protein</fullName>
    </submittedName>
</protein>
<keyword evidence="3" id="KW-1015">Disulfide bond</keyword>
<dbReference type="EMBL" id="JAAAMJ010000019">
    <property type="protein sequence ID" value="NDV88738.1"/>
    <property type="molecule type" value="Genomic_DNA"/>
</dbReference>
<evidence type="ECO:0000313" key="6">
    <source>
        <dbReference type="EMBL" id="NDV88738.1"/>
    </source>
</evidence>
<evidence type="ECO:0000259" key="5">
    <source>
        <dbReference type="PROSITE" id="PS51352"/>
    </source>
</evidence>
<dbReference type="InterPro" id="IPR036249">
    <property type="entry name" value="Thioredoxin-like_sf"/>
</dbReference>
<comment type="caution">
    <text evidence="6">The sequence shown here is derived from an EMBL/GenBank/DDBJ whole genome shotgun (WGS) entry which is preliminary data.</text>
</comment>
<dbReference type="Pfam" id="PF08534">
    <property type="entry name" value="Redoxin"/>
    <property type="match status" value="1"/>
</dbReference>
<dbReference type="InterPro" id="IPR017937">
    <property type="entry name" value="Thioredoxin_CS"/>
</dbReference>
<dbReference type="PROSITE" id="PS00194">
    <property type="entry name" value="THIOREDOXIN_1"/>
    <property type="match status" value="1"/>
</dbReference>
<dbReference type="PANTHER" id="PTHR42852">
    <property type="entry name" value="THIOL:DISULFIDE INTERCHANGE PROTEIN DSBE"/>
    <property type="match status" value="1"/>
</dbReference>
<organism evidence="6 7">
    <name type="scientific">Aurantimonas aggregata</name>
    <dbReference type="NCBI Taxonomy" id="2047720"/>
    <lineage>
        <taxon>Bacteria</taxon>
        <taxon>Pseudomonadati</taxon>
        <taxon>Pseudomonadota</taxon>
        <taxon>Alphaproteobacteria</taxon>
        <taxon>Hyphomicrobiales</taxon>
        <taxon>Aurantimonadaceae</taxon>
        <taxon>Aurantimonas</taxon>
    </lineage>
</organism>
<dbReference type="GO" id="GO:0017004">
    <property type="term" value="P:cytochrome complex assembly"/>
    <property type="evidence" value="ECO:0007669"/>
    <property type="project" value="UniProtKB-KW"/>
</dbReference>
<dbReference type="InterPro" id="IPR013740">
    <property type="entry name" value="Redoxin"/>
</dbReference>
<gene>
    <name evidence="6" type="ORF">GTW51_18730</name>
</gene>
<dbReference type="Gene3D" id="3.40.30.10">
    <property type="entry name" value="Glutaredoxin"/>
    <property type="match status" value="1"/>
</dbReference>
<dbReference type="RefSeq" id="WP_163045587.1">
    <property type="nucleotide sequence ID" value="NZ_JAAAMJ010000019.1"/>
</dbReference>
<name>A0A6L9MMP4_9HYPH</name>
<dbReference type="CDD" id="cd02966">
    <property type="entry name" value="TlpA_like_family"/>
    <property type="match status" value="1"/>
</dbReference>
<evidence type="ECO:0000256" key="4">
    <source>
        <dbReference type="ARBA" id="ARBA00023284"/>
    </source>
</evidence>
<dbReference type="InterPro" id="IPR013766">
    <property type="entry name" value="Thioredoxin_domain"/>
</dbReference>
<accession>A0A6L9MMP4</accession>
<feature type="domain" description="Thioredoxin" evidence="5">
    <location>
        <begin position="69"/>
        <end position="218"/>
    </location>
</feature>
<dbReference type="InterPro" id="IPR050553">
    <property type="entry name" value="Thioredoxin_ResA/DsbE_sf"/>
</dbReference>
<evidence type="ECO:0000313" key="7">
    <source>
        <dbReference type="Proteomes" id="UP000476332"/>
    </source>
</evidence>
<reference evidence="6 7" key="1">
    <citation type="submission" date="2020-01" db="EMBL/GenBank/DDBJ databases">
        <title>Genomes of bacteria type strains.</title>
        <authorList>
            <person name="Chen J."/>
            <person name="Zhu S."/>
            <person name="Chen J."/>
        </authorList>
    </citation>
    <scope>NUCLEOTIDE SEQUENCE [LARGE SCALE GENOMIC DNA]</scope>
    <source>
        <strain evidence="6 7">KCTC 52919</strain>
    </source>
</reference>
<comment type="subcellular location">
    <subcellularLocation>
        <location evidence="1">Cell envelope</location>
    </subcellularLocation>
</comment>
<dbReference type="NCBIfam" id="NF047696">
    <property type="entry name" value="ThlDiSintTplARhiz"/>
    <property type="match status" value="1"/>
</dbReference>
<evidence type="ECO:0000256" key="2">
    <source>
        <dbReference type="ARBA" id="ARBA00022748"/>
    </source>
</evidence>
<dbReference type="SUPFAM" id="SSF52833">
    <property type="entry name" value="Thioredoxin-like"/>
    <property type="match status" value="1"/>
</dbReference>
<keyword evidence="4" id="KW-0676">Redox-active center</keyword>
<dbReference type="AlphaFoldDB" id="A0A6L9MMP4"/>
<dbReference type="GO" id="GO:0015036">
    <property type="term" value="F:disulfide oxidoreductase activity"/>
    <property type="evidence" value="ECO:0007669"/>
    <property type="project" value="UniProtKB-ARBA"/>
</dbReference>
<proteinExistence type="predicted"/>
<evidence type="ECO:0000256" key="1">
    <source>
        <dbReference type="ARBA" id="ARBA00004196"/>
    </source>
</evidence>
<sequence length="224" mass="23017">MSDETPKASNGRRLGLVAVLALLCGVAAGGAVLYVSETGSGNEVADRCTLDETLSAALDANARGEVAAVAPLDKPFDVSAIAFEDANGAAASLADFAGSTVLVNLWATWCGPCREEMPALDALEREQGGEDFAVVPINVDMGDPQKPKDFYAETGLTALPFYRDETMGVFNDLKGQGVAFGLPVSLLVGPDGCARAAINGPAEWASPDAVRLIDVVRESGAGAA</sequence>
<dbReference type="GO" id="GO:0030313">
    <property type="term" value="C:cell envelope"/>
    <property type="evidence" value="ECO:0007669"/>
    <property type="project" value="UniProtKB-SubCell"/>
</dbReference>
<evidence type="ECO:0000256" key="3">
    <source>
        <dbReference type="ARBA" id="ARBA00023157"/>
    </source>
</evidence>
<keyword evidence="2" id="KW-0201">Cytochrome c-type biogenesis</keyword>
<dbReference type="Proteomes" id="UP000476332">
    <property type="component" value="Unassembled WGS sequence"/>
</dbReference>
<dbReference type="PANTHER" id="PTHR42852:SF6">
    <property type="entry name" value="THIOL:DISULFIDE INTERCHANGE PROTEIN DSBE"/>
    <property type="match status" value="1"/>
</dbReference>
<dbReference type="PROSITE" id="PS51352">
    <property type="entry name" value="THIOREDOXIN_2"/>
    <property type="match status" value="1"/>
</dbReference>